<keyword evidence="8" id="KW-1185">Reference proteome</keyword>
<comment type="subcellular location">
    <subcellularLocation>
        <location evidence="1">Nucleus</location>
    </subcellularLocation>
</comment>
<reference evidence="7" key="1">
    <citation type="submission" date="2015-04" db="UniProtKB">
        <authorList>
            <consortium name="EnsemblPlants"/>
        </authorList>
    </citation>
    <scope>IDENTIFICATION</scope>
</reference>
<dbReference type="Gramene" id="OPUNC08G08370.1">
    <property type="protein sequence ID" value="OPUNC08G08370.1"/>
    <property type="gene ID" value="OPUNC08G08370"/>
</dbReference>
<feature type="compositionally biased region" description="Basic and acidic residues" evidence="6">
    <location>
        <begin position="51"/>
        <end position="60"/>
    </location>
</feature>
<feature type="compositionally biased region" description="Low complexity" evidence="6">
    <location>
        <begin position="471"/>
        <end position="482"/>
    </location>
</feature>
<feature type="region of interest" description="Disordered" evidence="6">
    <location>
        <begin position="376"/>
        <end position="416"/>
    </location>
</feature>
<dbReference type="CDD" id="cd10017">
    <property type="entry name" value="B3_DNA"/>
    <property type="match status" value="1"/>
</dbReference>
<name>A0A0E0LTA4_ORYPU</name>
<protein>
    <submittedName>
        <fullName evidence="7">Uncharacterized protein</fullName>
    </submittedName>
</protein>
<dbReference type="InterPro" id="IPR003340">
    <property type="entry name" value="B3_DNA-bd"/>
</dbReference>
<dbReference type="OMA" id="HKKVEIA"/>
<organism evidence="7">
    <name type="scientific">Oryza punctata</name>
    <name type="common">Red rice</name>
    <dbReference type="NCBI Taxonomy" id="4537"/>
    <lineage>
        <taxon>Eukaryota</taxon>
        <taxon>Viridiplantae</taxon>
        <taxon>Streptophyta</taxon>
        <taxon>Embryophyta</taxon>
        <taxon>Tracheophyta</taxon>
        <taxon>Spermatophyta</taxon>
        <taxon>Magnoliopsida</taxon>
        <taxon>Liliopsida</taxon>
        <taxon>Poales</taxon>
        <taxon>Poaceae</taxon>
        <taxon>BOP clade</taxon>
        <taxon>Oryzoideae</taxon>
        <taxon>Oryzeae</taxon>
        <taxon>Oryzinae</taxon>
        <taxon>Oryza</taxon>
    </lineage>
</organism>
<evidence type="ECO:0000313" key="7">
    <source>
        <dbReference type="EnsemblPlants" id="OPUNC08G08370.1"/>
    </source>
</evidence>
<dbReference type="Gene3D" id="2.40.330.10">
    <property type="entry name" value="DNA-binding pseudobarrel domain"/>
    <property type="match status" value="1"/>
</dbReference>
<evidence type="ECO:0000256" key="1">
    <source>
        <dbReference type="ARBA" id="ARBA00004123"/>
    </source>
</evidence>
<feature type="compositionally biased region" description="Acidic residues" evidence="6">
    <location>
        <begin position="383"/>
        <end position="393"/>
    </location>
</feature>
<keyword evidence="4" id="KW-0804">Transcription</keyword>
<dbReference type="PANTHER" id="PTHR34397">
    <property type="entry name" value="OS05G0237600 PROTEIN"/>
    <property type="match status" value="1"/>
</dbReference>
<evidence type="ECO:0000256" key="6">
    <source>
        <dbReference type="SAM" id="MobiDB-lite"/>
    </source>
</evidence>
<dbReference type="eggNOG" id="KOG0205">
    <property type="taxonomic scope" value="Eukaryota"/>
</dbReference>
<keyword evidence="2" id="KW-0805">Transcription regulation</keyword>
<dbReference type="GO" id="GO:0003677">
    <property type="term" value="F:DNA binding"/>
    <property type="evidence" value="ECO:0007669"/>
    <property type="project" value="UniProtKB-KW"/>
</dbReference>
<dbReference type="HOGENOM" id="CLU_554787_0_0_1"/>
<dbReference type="PANTHER" id="PTHR34397:SF15">
    <property type="entry name" value="OS08G0282100 PROTEIN"/>
    <property type="match status" value="1"/>
</dbReference>
<reference evidence="7" key="2">
    <citation type="submission" date="2018-05" db="EMBL/GenBank/DDBJ databases">
        <title>OpunRS2 (Oryza punctata Reference Sequence Version 2).</title>
        <authorList>
            <person name="Zhang J."/>
            <person name="Kudrna D."/>
            <person name="Lee S."/>
            <person name="Talag J."/>
            <person name="Welchert J."/>
            <person name="Wing R.A."/>
        </authorList>
    </citation>
    <scope>NUCLEOTIDE SEQUENCE [LARGE SCALE GENOMIC DNA]</scope>
</reference>
<dbReference type="AlphaFoldDB" id="A0A0E0LTA4"/>
<keyword evidence="3" id="KW-0238">DNA-binding</keyword>
<evidence type="ECO:0000256" key="4">
    <source>
        <dbReference type="ARBA" id="ARBA00023163"/>
    </source>
</evidence>
<accession>A0A0E0LTA4</accession>
<dbReference type="SUPFAM" id="SSF101936">
    <property type="entry name" value="DNA-binding pseudobarrel domain"/>
    <property type="match status" value="1"/>
</dbReference>
<dbReference type="GO" id="GO:0005634">
    <property type="term" value="C:nucleus"/>
    <property type="evidence" value="ECO:0007669"/>
    <property type="project" value="UniProtKB-SubCell"/>
</dbReference>
<dbReference type="InterPro" id="IPR005508">
    <property type="entry name" value="At2g31720-like"/>
</dbReference>
<evidence type="ECO:0000256" key="3">
    <source>
        <dbReference type="ARBA" id="ARBA00023125"/>
    </source>
</evidence>
<proteinExistence type="predicted"/>
<dbReference type="Pfam" id="PF03754">
    <property type="entry name" value="At2g31720-like"/>
    <property type="match status" value="1"/>
</dbReference>
<dbReference type="EnsemblPlants" id="OPUNC08G08370.1">
    <property type="protein sequence ID" value="OPUNC08G08370.1"/>
    <property type="gene ID" value="OPUNC08G08370"/>
</dbReference>
<feature type="region of interest" description="Disordered" evidence="6">
    <location>
        <begin position="466"/>
        <end position="492"/>
    </location>
</feature>
<keyword evidence="5" id="KW-0539">Nucleus</keyword>
<sequence length="492" mass="53582">MSSSGDTPPPSPDLPYDGGGALSDHNNSAVVVPPEETPMEVVTIARPPDASMEHGGHHDAAPVAQRGGGAPAGSSSTAASPQPPRLDGPTLERELRRCYIKLGKQKVFGEASTAAMAATVPEEPPRKKLMHDGIRAIAAAAAPPRSPPTRIISYVVTTAAPPERNKTAAAANRVPLPPPPAADNRFHNLRACSAQLRRRLEELDATAPEFVCEKTLQKSDVHRNQNRLLFSCKRVVLDQCPITHLFTDKETQIVHKKDEIVVEKKKKKIKREEEKKEIKREEEKLGLKVTVFDQGGNEYGMTCRYLDSNGGYRFIEGWGKFVRTNGMAISDGQRWTRDVVVKLLAFRSRRLARGADQSDHPDGAIGFVVLHHENRRRRGNGDIDSDNDDDNEEENKAKAPPANPKKKKKSNGKEEPIVRASPAAAAAAAAVGVVAPKREVSVAPRRVARSSLEWEARAVLGLVKLWSDTGSSSSSQEYNGSKSSEKEEKTDG</sequence>
<feature type="region of interest" description="Disordered" evidence="6">
    <location>
        <begin position="1"/>
        <end position="90"/>
    </location>
</feature>
<dbReference type="Proteomes" id="UP000026962">
    <property type="component" value="Chromosome 8"/>
</dbReference>
<feature type="compositionally biased region" description="Low complexity" evidence="6">
    <location>
        <begin position="30"/>
        <end position="43"/>
    </location>
</feature>
<evidence type="ECO:0000256" key="2">
    <source>
        <dbReference type="ARBA" id="ARBA00023015"/>
    </source>
</evidence>
<evidence type="ECO:0000313" key="8">
    <source>
        <dbReference type="Proteomes" id="UP000026962"/>
    </source>
</evidence>
<dbReference type="STRING" id="4537.A0A0E0LTA4"/>
<feature type="compositionally biased region" description="Basic and acidic residues" evidence="6">
    <location>
        <begin position="483"/>
        <end position="492"/>
    </location>
</feature>
<evidence type="ECO:0000256" key="5">
    <source>
        <dbReference type="ARBA" id="ARBA00023242"/>
    </source>
</evidence>
<dbReference type="InterPro" id="IPR015300">
    <property type="entry name" value="DNA-bd_pseudobarrel_sf"/>
</dbReference>